<keyword evidence="3" id="KW-1185">Reference proteome</keyword>
<dbReference type="EMBL" id="CM029050">
    <property type="protein sequence ID" value="KAG2568537.1"/>
    <property type="molecule type" value="Genomic_DNA"/>
</dbReference>
<feature type="region of interest" description="Disordered" evidence="1">
    <location>
        <begin position="18"/>
        <end position="45"/>
    </location>
</feature>
<organism evidence="2 3">
    <name type="scientific">Panicum virgatum</name>
    <name type="common">Blackwell switchgrass</name>
    <dbReference type="NCBI Taxonomy" id="38727"/>
    <lineage>
        <taxon>Eukaryota</taxon>
        <taxon>Viridiplantae</taxon>
        <taxon>Streptophyta</taxon>
        <taxon>Embryophyta</taxon>
        <taxon>Tracheophyta</taxon>
        <taxon>Spermatophyta</taxon>
        <taxon>Magnoliopsida</taxon>
        <taxon>Liliopsida</taxon>
        <taxon>Poales</taxon>
        <taxon>Poaceae</taxon>
        <taxon>PACMAD clade</taxon>
        <taxon>Panicoideae</taxon>
        <taxon>Panicodae</taxon>
        <taxon>Paniceae</taxon>
        <taxon>Panicinae</taxon>
        <taxon>Panicum</taxon>
        <taxon>Panicum sect. Hiantes</taxon>
    </lineage>
</organism>
<reference evidence="2" key="1">
    <citation type="submission" date="2020-05" db="EMBL/GenBank/DDBJ databases">
        <title>WGS assembly of Panicum virgatum.</title>
        <authorList>
            <person name="Lovell J.T."/>
            <person name="Jenkins J."/>
            <person name="Shu S."/>
            <person name="Juenger T.E."/>
            <person name="Schmutz J."/>
        </authorList>
    </citation>
    <scope>NUCLEOTIDE SEQUENCE</scope>
    <source>
        <strain evidence="2">AP13</strain>
    </source>
</reference>
<evidence type="ECO:0000256" key="1">
    <source>
        <dbReference type="SAM" id="MobiDB-lite"/>
    </source>
</evidence>
<protein>
    <submittedName>
        <fullName evidence="2">Uncharacterized protein</fullName>
    </submittedName>
</protein>
<feature type="compositionally biased region" description="Pro residues" evidence="1">
    <location>
        <begin position="25"/>
        <end position="36"/>
    </location>
</feature>
<dbReference type="AlphaFoldDB" id="A0A8T0Q0X1"/>
<name>A0A8T0Q0X1_PANVG</name>
<gene>
    <name evidence="2" type="ORF">PVAP13_7NG323500</name>
</gene>
<sequence>MVLDNWEKGYSIYRVEGAGGQLPLRPQPRRAPPPSPRSSASRPKHHIGEWLPPFLGEPATTASSTDALVGVCHYGEGPGRLCCCGGDDLLRSSMYDLSLGFDLFRWSPRAVSTSTI</sequence>
<dbReference type="Proteomes" id="UP000823388">
    <property type="component" value="Chromosome 7N"/>
</dbReference>
<proteinExistence type="predicted"/>
<accession>A0A8T0Q0X1</accession>
<comment type="caution">
    <text evidence="2">The sequence shown here is derived from an EMBL/GenBank/DDBJ whole genome shotgun (WGS) entry which is preliminary data.</text>
</comment>
<evidence type="ECO:0000313" key="2">
    <source>
        <dbReference type="EMBL" id="KAG2568537.1"/>
    </source>
</evidence>
<evidence type="ECO:0000313" key="3">
    <source>
        <dbReference type="Proteomes" id="UP000823388"/>
    </source>
</evidence>